<dbReference type="Gene3D" id="3.40.190.10">
    <property type="entry name" value="Periplasmic binding protein-like II"/>
    <property type="match status" value="2"/>
</dbReference>
<feature type="chain" id="PRO_5038728056" evidence="6">
    <location>
        <begin position="21"/>
        <end position="441"/>
    </location>
</feature>
<dbReference type="STRING" id="285568.AQJ66_25545"/>
<dbReference type="SUPFAM" id="SSF53850">
    <property type="entry name" value="Periplasmic binding protein-like II"/>
    <property type="match status" value="1"/>
</dbReference>
<keyword evidence="3" id="KW-0472">Membrane</keyword>
<keyword evidence="8" id="KW-1185">Reference proteome</keyword>
<dbReference type="Proteomes" id="UP000053024">
    <property type="component" value="Unassembled WGS sequence"/>
</dbReference>
<feature type="signal peptide" evidence="6">
    <location>
        <begin position="1"/>
        <end position="20"/>
    </location>
</feature>
<accession>A0A101SUP5</accession>
<protein>
    <submittedName>
        <fullName evidence="7">Sugar ABC transporter substrate-binding protein</fullName>
    </submittedName>
</protein>
<evidence type="ECO:0000256" key="6">
    <source>
        <dbReference type="SAM" id="SignalP"/>
    </source>
</evidence>
<keyword evidence="5" id="KW-0449">Lipoprotein</keyword>
<dbReference type="OrthoDB" id="2060074at2"/>
<dbReference type="PANTHER" id="PTHR43649">
    <property type="entry name" value="ARABINOSE-BINDING PROTEIN-RELATED"/>
    <property type="match status" value="1"/>
</dbReference>
<dbReference type="Pfam" id="PF01547">
    <property type="entry name" value="SBP_bac_1"/>
    <property type="match status" value="1"/>
</dbReference>
<comment type="caution">
    <text evidence="7">The sequence shown here is derived from an EMBL/GenBank/DDBJ whole genome shotgun (WGS) entry which is preliminary data.</text>
</comment>
<evidence type="ECO:0000256" key="3">
    <source>
        <dbReference type="ARBA" id="ARBA00023136"/>
    </source>
</evidence>
<evidence type="ECO:0000256" key="5">
    <source>
        <dbReference type="ARBA" id="ARBA00023288"/>
    </source>
</evidence>
<dbReference type="AlphaFoldDB" id="A0A101SUP5"/>
<evidence type="ECO:0000313" key="8">
    <source>
        <dbReference type="Proteomes" id="UP000053024"/>
    </source>
</evidence>
<keyword evidence="1" id="KW-1003">Cell membrane</keyword>
<dbReference type="PANTHER" id="PTHR43649:SF33">
    <property type="entry name" value="POLYGALACTURONAN_RHAMNOGALACTURONAN-BINDING PROTEIN YTCQ"/>
    <property type="match status" value="1"/>
</dbReference>
<name>A0A101SUP5_9ACTN</name>
<evidence type="ECO:0000256" key="2">
    <source>
        <dbReference type="ARBA" id="ARBA00022729"/>
    </source>
</evidence>
<dbReference type="InterPro" id="IPR006059">
    <property type="entry name" value="SBP"/>
</dbReference>
<evidence type="ECO:0000256" key="1">
    <source>
        <dbReference type="ARBA" id="ARBA00022475"/>
    </source>
</evidence>
<evidence type="ECO:0000313" key="7">
    <source>
        <dbReference type="EMBL" id="KUN80517.1"/>
    </source>
</evidence>
<evidence type="ECO:0000256" key="4">
    <source>
        <dbReference type="ARBA" id="ARBA00023139"/>
    </source>
</evidence>
<dbReference type="EMBL" id="LMWX01000047">
    <property type="protein sequence ID" value="KUN80517.1"/>
    <property type="molecule type" value="Genomic_DNA"/>
</dbReference>
<sequence length="441" mass="47497">MGKKSLSAALLTTTAMLAAAGCGGGGTPGGDETAAAPLNPKSVSGTIKVLTNRTDLVQDGTLKRYAAEFNKKYPKVKVEFEGITDYEGEVKIRMNTDKYGDVLLIPGAVAKGDYPKFFAPLGDTGSMKDEYRFTDKTDVGGRTYGIATFGTADGLVYNKALWKKAGITKWPASPQEFLTDLKAVGDRTGATPYYTNFKDGWPLSSPWTNSIGSVSCDSRASDALADTDAPWGQGTDLNVIDTLLYDVVHDGLSEKDPTTTNWESSKTLLAKGKISSMLLGSWAITQMRDAAKKAGRNPDDIGFMPFPVQKGGKFCATLVSDYQQAVNIHSGHKQAARAWIDWFTQKSGYSATEGAVSALRAAPMPATLKEFTDNDVTMVERSEADTAEVNAIDNAAEIGLYKPDYRQKLVDLARGAQKGSLKDYFTDLNKRWAEAEQTAGS</sequence>
<dbReference type="RefSeq" id="WP_061926694.1">
    <property type="nucleotide sequence ID" value="NZ_JBEYBH010000002.1"/>
</dbReference>
<keyword evidence="4" id="KW-0564">Palmitate</keyword>
<keyword evidence="2 6" id="KW-0732">Signal</keyword>
<proteinExistence type="predicted"/>
<reference evidence="7 8" key="1">
    <citation type="submission" date="2015-10" db="EMBL/GenBank/DDBJ databases">
        <title>Draft genome sequence of Streptomyces bungoensis DSM 41781, type strain for the species Streptomyces bungoensis.</title>
        <authorList>
            <person name="Ruckert C."/>
            <person name="Winkler A."/>
            <person name="Kalinowski J."/>
            <person name="Kampfer P."/>
            <person name="Glaeser S."/>
        </authorList>
    </citation>
    <scope>NUCLEOTIDE SEQUENCE [LARGE SCALE GENOMIC DNA]</scope>
    <source>
        <strain evidence="7 8">DSM 41781</strain>
    </source>
</reference>
<dbReference type="InterPro" id="IPR050490">
    <property type="entry name" value="Bact_solute-bd_prot1"/>
</dbReference>
<organism evidence="7 8">
    <name type="scientific">Streptomyces bungoensis</name>
    <dbReference type="NCBI Taxonomy" id="285568"/>
    <lineage>
        <taxon>Bacteria</taxon>
        <taxon>Bacillati</taxon>
        <taxon>Actinomycetota</taxon>
        <taxon>Actinomycetes</taxon>
        <taxon>Kitasatosporales</taxon>
        <taxon>Streptomycetaceae</taxon>
        <taxon>Streptomyces</taxon>
    </lineage>
</organism>
<gene>
    <name evidence="7" type="ORF">AQJ66_25545</name>
</gene>
<dbReference type="PROSITE" id="PS51257">
    <property type="entry name" value="PROKAR_LIPOPROTEIN"/>
    <property type="match status" value="1"/>
</dbReference>